<sequence>MSKAPRQKKTDLVSSNGSAELAKDETSVTDGAALMAAIKSLEAGIYQKLDAHAAESRKEISLLQEEVHNLLMAVTSEVKAHEERLTSLENATSEWTTSLQVLEPTVASLRNEIAALQVKCTDLECHSRRSNLCLVGISEGMEGTQPTKLIAEELQEIFSLCEPLLLARAHRTLASRPAEGQRPRPFVICFHRFDIKEDIFRQAIQAKQLKFKDRTIAKKRAAYYDVKRVLRSRSDVKYGLRGLTGFQITHAGTEHKFDTPAEPIDYVKRHVTTP</sequence>
<name>A0ABD0ME15_CIRMR</name>
<gene>
    <name evidence="3" type="ORF">M9458_058026</name>
</gene>
<dbReference type="InterPro" id="IPR004244">
    <property type="entry name" value="Transposase_22"/>
</dbReference>
<dbReference type="Gene3D" id="3.30.70.1820">
    <property type="entry name" value="L1 transposable element, RRM domain"/>
    <property type="match status" value="1"/>
</dbReference>
<keyword evidence="1" id="KW-0175">Coiled coil</keyword>
<protein>
    <recommendedName>
        <fullName evidence="5">Transposase element L1Md-A101/L1Md-A102/L1Md-A2</fullName>
    </recommendedName>
</protein>
<dbReference type="Gene3D" id="3.30.250.20">
    <property type="entry name" value="L1 transposable element, C-terminal domain"/>
    <property type="match status" value="1"/>
</dbReference>
<proteinExistence type="predicted"/>
<dbReference type="EMBL" id="JAMKFB020000908">
    <property type="protein sequence ID" value="KAL0146686.1"/>
    <property type="molecule type" value="Genomic_DNA"/>
</dbReference>
<reference evidence="3 4" key="1">
    <citation type="submission" date="2024-05" db="EMBL/GenBank/DDBJ databases">
        <title>Genome sequencing and assembly of Indian major carp, Cirrhinus mrigala (Hamilton, 1822).</title>
        <authorList>
            <person name="Mohindra V."/>
            <person name="Chowdhury L.M."/>
            <person name="Lal K."/>
            <person name="Jena J.K."/>
        </authorList>
    </citation>
    <scope>NUCLEOTIDE SEQUENCE [LARGE SCALE GENOMIC DNA]</scope>
    <source>
        <strain evidence="3">CM1030</strain>
        <tissue evidence="3">Blood</tissue>
    </source>
</reference>
<evidence type="ECO:0008006" key="5">
    <source>
        <dbReference type="Google" id="ProtNLM"/>
    </source>
</evidence>
<evidence type="ECO:0000313" key="3">
    <source>
        <dbReference type="EMBL" id="KAL0146686.1"/>
    </source>
</evidence>
<evidence type="ECO:0000313" key="4">
    <source>
        <dbReference type="Proteomes" id="UP001529510"/>
    </source>
</evidence>
<organism evidence="3 4">
    <name type="scientific">Cirrhinus mrigala</name>
    <name type="common">Mrigala</name>
    <dbReference type="NCBI Taxonomy" id="683832"/>
    <lineage>
        <taxon>Eukaryota</taxon>
        <taxon>Metazoa</taxon>
        <taxon>Chordata</taxon>
        <taxon>Craniata</taxon>
        <taxon>Vertebrata</taxon>
        <taxon>Euteleostomi</taxon>
        <taxon>Actinopterygii</taxon>
        <taxon>Neopterygii</taxon>
        <taxon>Teleostei</taxon>
        <taxon>Ostariophysi</taxon>
        <taxon>Cypriniformes</taxon>
        <taxon>Cyprinidae</taxon>
        <taxon>Labeoninae</taxon>
        <taxon>Labeonini</taxon>
        <taxon>Cirrhinus</taxon>
    </lineage>
</organism>
<keyword evidence="4" id="KW-1185">Reference proteome</keyword>
<dbReference type="AlphaFoldDB" id="A0ABD0ME15"/>
<dbReference type="PANTHER" id="PTHR11505">
    <property type="entry name" value="L1 TRANSPOSABLE ELEMENT-RELATED"/>
    <property type="match status" value="1"/>
</dbReference>
<comment type="caution">
    <text evidence="3">The sequence shown here is derived from an EMBL/GenBank/DDBJ whole genome shotgun (WGS) entry which is preliminary data.</text>
</comment>
<feature type="region of interest" description="Disordered" evidence="2">
    <location>
        <begin position="1"/>
        <end position="25"/>
    </location>
</feature>
<dbReference type="Proteomes" id="UP001529510">
    <property type="component" value="Unassembled WGS sequence"/>
</dbReference>
<accession>A0ABD0ME15</accession>
<evidence type="ECO:0000256" key="1">
    <source>
        <dbReference type="SAM" id="Coils"/>
    </source>
</evidence>
<feature type="coiled-coil region" evidence="1">
    <location>
        <begin position="46"/>
        <end position="126"/>
    </location>
</feature>
<evidence type="ECO:0000256" key="2">
    <source>
        <dbReference type="SAM" id="MobiDB-lite"/>
    </source>
</evidence>
<dbReference type="InterPro" id="IPR042566">
    <property type="entry name" value="L1_C"/>
</dbReference>
<dbReference type="Gene3D" id="1.20.5.340">
    <property type="match status" value="1"/>
</dbReference>